<evidence type="ECO:0000313" key="1">
    <source>
        <dbReference type="EMBL" id="AZT90586.1"/>
    </source>
</evidence>
<dbReference type="RefSeq" id="WP_127352007.1">
    <property type="nucleotide sequence ID" value="NZ_CP034791.1"/>
</dbReference>
<gene>
    <name evidence="1" type="ORF">ELD05_07975</name>
</gene>
<dbReference type="Proteomes" id="UP000282930">
    <property type="component" value="Chromosome"/>
</dbReference>
<evidence type="ECO:0000313" key="2">
    <source>
        <dbReference type="Proteomes" id="UP000282930"/>
    </source>
</evidence>
<dbReference type="InterPro" id="IPR027417">
    <property type="entry name" value="P-loop_NTPase"/>
</dbReference>
<dbReference type="AlphaFoldDB" id="A0A3T0D6G0"/>
<organism evidence="1 2">
    <name type="scientific">Caldicellulosiruptor changbaiensis</name>
    <dbReference type="NCBI Taxonomy" id="1222016"/>
    <lineage>
        <taxon>Bacteria</taxon>
        <taxon>Bacillati</taxon>
        <taxon>Bacillota</taxon>
        <taxon>Bacillota incertae sedis</taxon>
        <taxon>Caldicellulosiruptorales</taxon>
        <taxon>Caldicellulosiruptoraceae</taxon>
        <taxon>Caldicellulosiruptor</taxon>
    </lineage>
</organism>
<dbReference type="SUPFAM" id="SSF52540">
    <property type="entry name" value="P-loop containing nucleoside triphosphate hydrolases"/>
    <property type="match status" value="1"/>
</dbReference>
<proteinExistence type="predicted"/>
<dbReference type="Pfam" id="PF10923">
    <property type="entry name" value="BrxC_BrxD"/>
    <property type="match status" value="2"/>
</dbReference>
<dbReference type="KEGG" id="ccha:ELD05_07975"/>
<keyword evidence="2" id="KW-1185">Reference proteome</keyword>
<name>A0A3T0D6G0_9FIRM</name>
<sequence length="384" mass="43113">MQVISKDSIITSLNKIAQNGTDDVEIADLIDVGNQDYMNYFENEVIENLIAKGGATCKFIEGAYGAGKTHLLNLIYKKALSKGMLVAFTTLDSAVSLTDWKLVVEYILENVEYRHEGRTYKSLPEILAFAGERLVDDRQKEILKSAKLPSASFKNAILLALNKKNLNNEAWEVVKEYLVGRKVNVQTFKSMGINNVRVSLSKSNAENILKTVLSSLHILGFKGVVLLFDENERTLSGFGERISRRNQLAANLMRRLIDGCSSGALEGVLIVFSVLPDFISQVANRYEALAQRLQIIKGENKSIGWRIPFQKVDSVNTLRDNPQSFMVSMVEAYLRLAKNFGILNDDFKKEVINSCIMVLRRNVGSGYKRELAKTIATMILERMR</sequence>
<dbReference type="InterPro" id="IPR021228">
    <property type="entry name" value="BrxD"/>
</dbReference>
<evidence type="ECO:0008006" key="3">
    <source>
        <dbReference type="Google" id="ProtNLM"/>
    </source>
</evidence>
<protein>
    <recommendedName>
        <fullName evidence="3">ATP-binding protein</fullName>
    </recommendedName>
</protein>
<dbReference type="EMBL" id="CP034791">
    <property type="protein sequence ID" value="AZT90586.1"/>
    <property type="molecule type" value="Genomic_DNA"/>
</dbReference>
<reference evidence="1 2" key="1">
    <citation type="submission" date="2018-12" db="EMBL/GenBank/DDBJ databases">
        <title>Genome sequence from the cellulolytic species, Caldicellulosiruptor changbaiensis.</title>
        <authorList>
            <person name="Blumer-Schuette S.E."/>
            <person name="Mendoza C."/>
        </authorList>
    </citation>
    <scope>NUCLEOTIDE SEQUENCE [LARGE SCALE GENOMIC DNA]</scope>
    <source>
        <strain evidence="1 2">CBS-Z</strain>
    </source>
</reference>
<accession>A0A3T0D6G0</accession>